<dbReference type="Pfam" id="PF12796">
    <property type="entry name" value="Ank_2"/>
    <property type="match status" value="1"/>
</dbReference>
<dbReference type="InterPro" id="IPR002110">
    <property type="entry name" value="Ankyrin_rpt"/>
</dbReference>
<dbReference type="InterPro" id="IPR036770">
    <property type="entry name" value="Ankyrin_rpt-contain_sf"/>
</dbReference>
<evidence type="ECO:0000313" key="3">
    <source>
        <dbReference type="EMBL" id="KAI3958037.1"/>
    </source>
</evidence>
<dbReference type="GO" id="GO:0016020">
    <property type="term" value="C:membrane"/>
    <property type="evidence" value="ECO:0007669"/>
    <property type="project" value="TreeGrafter"/>
</dbReference>
<evidence type="ECO:0000313" key="4">
    <source>
        <dbReference type="Proteomes" id="UP001202328"/>
    </source>
</evidence>
<dbReference type="AlphaFoldDB" id="A0AAD4THR0"/>
<keyword evidence="4" id="KW-1185">Reference proteome</keyword>
<organism evidence="3 4">
    <name type="scientific">Papaver atlanticum</name>
    <dbReference type="NCBI Taxonomy" id="357466"/>
    <lineage>
        <taxon>Eukaryota</taxon>
        <taxon>Viridiplantae</taxon>
        <taxon>Streptophyta</taxon>
        <taxon>Embryophyta</taxon>
        <taxon>Tracheophyta</taxon>
        <taxon>Spermatophyta</taxon>
        <taxon>Magnoliopsida</taxon>
        <taxon>Ranunculales</taxon>
        <taxon>Papaveraceae</taxon>
        <taxon>Papaveroideae</taxon>
        <taxon>Papaver</taxon>
    </lineage>
</organism>
<evidence type="ECO:0000259" key="2">
    <source>
        <dbReference type="Pfam" id="PF13962"/>
    </source>
</evidence>
<name>A0AAD4THR0_9MAGN</name>
<feature type="domain" description="PGG" evidence="2">
    <location>
        <begin position="423"/>
        <end position="536"/>
    </location>
</feature>
<feature type="transmembrane region" description="Helical" evidence="1">
    <location>
        <begin position="469"/>
        <end position="492"/>
    </location>
</feature>
<dbReference type="InterPro" id="IPR026961">
    <property type="entry name" value="PGG_dom"/>
</dbReference>
<gene>
    <name evidence="3" type="ORF">MKW98_020679</name>
</gene>
<evidence type="ECO:0000256" key="1">
    <source>
        <dbReference type="SAM" id="Phobius"/>
    </source>
</evidence>
<feature type="transmembrane region" description="Helical" evidence="1">
    <location>
        <begin position="512"/>
        <end position="538"/>
    </location>
</feature>
<dbReference type="EMBL" id="JAJJMB010001184">
    <property type="protein sequence ID" value="KAI3958037.1"/>
    <property type="molecule type" value="Genomic_DNA"/>
</dbReference>
<sequence>MFTTDPQIRLQPLRDNLRKDEHICESARTFLNAFPEILSDKVSPDGKTVLHGVFMFGKLKVGKDLLDMVTPKQLAIKTNDGNTVISFAVEANNVQMVKLMVGKNSDLLLIRNKKGHIPLITAAINGDEEMLRYLYSVTPMEDIFVEDDRPIRKKELRDRDGATLITAALRVEIYDIALKLLKSFPRLASTQDNDGMTVFDVLAGKPSAFPSGNRFGFFQKCIYLIAGVARYRVVGKALKLTVPHLQKLDDKKLKHEQVAEIVDIICTGLADSKLKQLALSKAIDAAYLSVIHGIVELFTALAKSNGNLMLHRDKNGNGLLQLAVLHRQENVFKAILDMGMQHPTTAPLDEDENNILHCAAFWRPLLHLHKASGEALQMQREIQWFKEVEKVVKPKYREMKNGKGIKPEALFTKEHETLVKEGEKWVKEVSQACMVVSTLIATVMFAAAFTVPGGNDQNTGFPMFLESRAFLFFIISDAVSLFASCTSILMFFTLLTSRYAERDFLTSLPTKLILGLLFLFFSIATMLATFAATLIIVLREQYSWVYIPVIISASIPVALFGSLQFPLFIEIVMSTYGPGIFHRKKTWGFCCNTRRISTWCANNKLYKFFFDKKTRTKNLKSPRLQV</sequence>
<dbReference type="PANTHER" id="PTHR24177:SF365">
    <property type="entry name" value="ANKYRIN REPEAT-CONTAINING PROTEIN NPR4-LIKE ISOFORM X1"/>
    <property type="match status" value="1"/>
</dbReference>
<comment type="caution">
    <text evidence="3">The sequence shown here is derived from an EMBL/GenBank/DDBJ whole genome shotgun (WGS) entry which is preliminary data.</text>
</comment>
<dbReference type="Gene3D" id="1.25.40.20">
    <property type="entry name" value="Ankyrin repeat-containing domain"/>
    <property type="match status" value="2"/>
</dbReference>
<dbReference type="SMART" id="SM00248">
    <property type="entry name" value="ANK"/>
    <property type="match status" value="3"/>
</dbReference>
<accession>A0AAD4THR0</accession>
<proteinExistence type="predicted"/>
<dbReference type="SUPFAM" id="SSF48403">
    <property type="entry name" value="Ankyrin repeat"/>
    <property type="match status" value="1"/>
</dbReference>
<keyword evidence="1" id="KW-0472">Membrane</keyword>
<feature type="transmembrane region" description="Helical" evidence="1">
    <location>
        <begin position="429"/>
        <end position="449"/>
    </location>
</feature>
<dbReference type="PANTHER" id="PTHR24177">
    <property type="entry name" value="CASKIN"/>
    <property type="match status" value="1"/>
</dbReference>
<keyword evidence="1" id="KW-0812">Transmembrane</keyword>
<feature type="transmembrane region" description="Helical" evidence="1">
    <location>
        <begin position="544"/>
        <end position="563"/>
    </location>
</feature>
<protein>
    <recommendedName>
        <fullName evidence="2">PGG domain-containing protein</fullName>
    </recommendedName>
</protein>
<dbReference type="Proteomes" id="UP001202328">
    <property type="component" value="Unassembled WGS sequence"/>
</dbReference>
<dbReference type="Pfam" id="PF13962">
    <property type="entry name" value="PGG"/>
    <property type="match status" value="1"/>
</dbReference>
<keyword evidence="1" id="KW-1133">Transmembrane helix</keyword>
<reference evidence="3" key="1">
    <citation type="submission" date="2022-04" db="EMBL/GenBank/DDBJ databases">
        <title>A functionally conserved STORR gene fusion in Papaver species that diverged 16.8 million years ago.</title>
        <authorList>
            <person name="Catania T."/>
        </authorList>
    </citation>
    <scope>NUCLEOTIDE SEQUENCE</scope>
    <source>
        <strain evidence="3">S-188037</strain>
    </source>
</reference>